<dbReference type="GO" id="GO:0003723">
    <property type="term" value="F:RNA binding"/>
    <property type="evidence" value="ECO:0007669"/>
    <property type="project" value="TreeGrafter"/>
</dbReference>
<dbReference type="GO" id="GO:0000055">
    <property type="term" value="P:ribosomal large subunit export from nucleus"/>
    <property type="evidence" value="ECO:0007669"/>
    <property type="project" value="TreeGrafter"/>
</dbReference>
<dbReference type="GO" id="GO:0005813">
    <property type="term" value="C:centrosome"/>
    <property type="evidence" value="ECO:0007669"/>
    <property type="project" value="TreeGrafter"/>
</dbReference>
<feature type="compositionally biased region" description="Polar residues" evidence="1">
    <location>
        <begin position="104"/>
        <end position="130"/>
    </location>
</feature>
<dbReference type="GO" id="GO:0010824">
    <property type="term" value="P:regulation of centrosome duplication"/>
    <property type="evidence" value="ECO:0007669"/>
    <property type="project" value="TreeGrafter"/>
</dbReference>
<protein>
    <recommendedName>
        <fullName evidence="4">Nucleophosmin</fullName>
    </recommendedName>
</protein>
<dbReference type="GO" id="GO:0005730">
    <property type="term" value="C:nucleolus"/>
    <property type="evidence" value="ECO:0007669"/>
    <property type="project" value="TreeGrafter"/>
</dbReference>
<dbReference type="EMBL" id="AAPE02003025">
    <property type="status" value="NOT_ANNOTATED_CDS"/>
    <property type="molecule type" value="Genomic_DNA"/>
</dbReference>
<dbReference type="PANTHER" id="PTHR22747:SF28">
    <property type="entry name" value="NUCLEOPHOSMIN"/>
    <property type="match status" value="1"/>
</dbReference>
<organism evidence="2 3">
    <name type="scientific">Myotis lucifugus</name>
    <name type="common">Little brown bat</name>
    <dbReference type="NCBI Taxonomy" id="59463"/>
    <lineage>
        <taxon>Eukaryota</taxon>
        <taxon>Metazoa</taxon>
        <taxon>Chordata</taxon>
        <taxon>Craniata</taxon>
        <taxon>Vertebrata</taxon>
        <taxon>Euteleostomi</taxon>
        <taxon>Mammalia</taxon>
        <taxon>Eutheria</taxon>
        <taxon>Laurasiatheria</taxon>
        <taxon>Chiroptera</taxon>
        <taxon>Yangochiroptera</taxon>
        <taxon>Vespertilionidae</taxon>
        <taxon>Myotis</taxon>
    </lineage>
</organism>
<dbReference type="Ensembl" id="ENSMLUT00000029617.1">
    <property type="protein sequence ID" value="ENSMLUP00000022522.1"/>
    <property type="gene ID" value="ENSMLUG00000028828.1"/>
</dbReference>
<proteinExistence type="predicted"/>
<dbReference type="GO" id="GO:1990904">
    <property type="term" value="C:ribonucleoprotein complex"/>
    <property type="evidence" value="ECO:0007669"/>
    <property type="project" value="TreeGrafter"/>
</dbReference>
<evidence type="ECO:0000313" key="3">
    <source>
        <dbReference type="Proteomes" id="UP000001074"/>
    </source>
</evidence>
<dbReference type="Proteomes" id="UP000001074">
    <property type="component" value="Unassembled WGS sequence"/>
</dbReference>
<evidence type="ECO:0000313" key="2">
    <source>
        <dbReference type="Ensembl" id="ENSMLUP00000022522.1"/>
    </source>
</evidence>
<feature type="compositionally biased region" description="Acidic residues" evidence="1">
    <location>
        <begin position="69"/>
        <end position="88"/>
    </location>
</feature>
<dbReference type="AlphaFoldDB" id="G1QFN9"/>
<dbReference type="GO" id="GO:0006338">
    <property type="term" value="P:chromatin remodeling"/>
    <property type="evidence" value="ECO:0007669"/>
    <property type="project" value="TreeGrafter"/>
</dbReference>
<dbReference type="PANTHER" id="PTHR22747">
    <property type="entry name" value="NUCLEOPLASMIN"/>
    <property type="match status" value="1"/>
</dbReference>
<dbReference type="GO" id="GO:0003682">
    <property type="term" value="F:chromatin binding"/>
    <property type="evidence" value="ECO:0007669"/>
    <property type="project" value="TreeGrafter"/>
</dbReference>
<dbReference type="GeneTree" id="ENSGT00940000153052"/>
<reference evidence="2" key="3">
    <citation type="submission" date="2025-09" db="UniProtKB">
        <authorList>
            <consortium name="Ensembl"/>
        </authorList>
    </citation>
    <scope>IDENTIFICATION</scope>
</reference>
<dbReference type="GO" id="GO:0005737">
    <property type="term" value="C:cytoplasm"/>
    <property type="evidence" value="ECO:0007669"/>
    <property type="project" value="TreeGrafter"/>
</dbReference>
<dbReference type="GO" id="GO:0042393">
    <property type="term" value="F:histone binding"/>
    <property type="evidence" value="ECO:0007669"/>
    <property type="project" value="TreeGrafter"/>
</dbReference>
<dbReference type="GO" id="GO:0045944">
    <property type="term" value="P:positive regulation of transcription by RNA polymerase II"/>
    <property type="evidence" value="ECO:0007669"/>
    <property type="project" value="TreeGrafter"/>
</dbReference>
<sequence>EGSPITVTLATWNMPVQPMFSLGGSEITPLLAQSKDGEEEDVQPLSIPGQHPGPGSNAPQRKAKHPADEEGDEEDEGDADDDDFDEEKAEEKAPAKKSVGDTPPKNSQKSNQNGKDSQPSTPRSKGQNPSKNRKIPGTPKGPSSVQDIKAHMQEIKLKSR</sequence>
<feature type="region of interest" description="Disordered" evidence="1">
    <location>
        <begin position="14"/>
        <end position="160"/>
    </location>
</feature>
<reference evidence="2 3" key="1">
    <citation type="journal article" date="2011" name="Nature">
        <title>A high-resolution map of human evolutionary constraint using 29 mammals.</title>
        <authorList>
            <person name="Lindblad-Toh K."/>
            <person name="Garber M."/>
            <person name="Zuk O."/>
            <person name="Lin M.F."/>
            <person name="Parker B.J."/>
            <person name="Washietl S."/>
            <person name="Kheradpour P."/>
            <person name="Ernst J."/>
            <person name="Jordan G."/>
            <person name="Mauceli E."/>
            <person name="Ward L.D."/>
            <person name="Lowe C.B."/>
            <person name="Holloway A.K."/>
            <person name="Clamp M."/>
            <person name="Gnerre S."/>
            <person name="Alfoldi J."/>
            <person name="Beal K."/>
            <person name="Chang J."/>
            <person name="Clawson H."/>
            <person name="Cuff J."/>
            <person name="Di Palma F."/>
            <person name="Fitzgerald S."/>
            <person name="Flicek P."/>
            <person name="Guttman M."/>
            <person name="Hubisz M.J."/>
            <person name="Jaffe D.B."/>
            <person name="Jungreis I."/>
            <person name="Kent W.J."/>
            <person name="Kostka D."/>
            <person name="Lara M."/>
            <person name="Martins A.L."/>
            <person name="Massingham T."/>
            <person name="Moltke I."/>
            <person name="Raney B.J."/>
            <person name="Rasmussen M.D."/>
            <person name="Robinson J."/>
            <person name="Stark A."/>
            <person name="Vilella A.J."/>
            <person name="Wen J."/>
            <person name="Xie X."/>
            <person name="Zody M.C."/>
            <person name="Baldwin J."/>
            <person name="Bloom T."/>
            <person name="Chin C.W."/>
            <person name="Heiman D."/>
            <person name="Nicol R."/>
            <person name="Nusbaum C."/>
            <person name="Young S."/>
            <person name="Wilkinson J."/>
            <person name="Worley K.C."/>
            <person name="Kovar C.L."/>
            <person name="Muzny D.M."/>
            <person name="Gibbs R.A."/>
            <person name="Cree A."/>
            <person name="Dihn H.H."/>
            <person name="Fowler G."/>
            <person name="Jhangiani S."/>
            <person name="Joshi V."/>
            <person name="Lee S."/>
            <person name="Lewis L.R."/>
            <person name="Nazareth L.V."/>
            <person name="Okwuonu G."/>
            <person name="Santibanez J."/>
            <person name="Warren W.C."/>
            <person name="Mardis E.R."/>
            <person name="Weinstock G.M."/>
            <person name="Wilson R.K."/>
            <person name="Delehaunty K."/>
            <person name="Dooling D."/>
            <person name="Fronik C."/>
            <person name="Fulton L."/>
            <person name="Fulton B."/>
            <person name="Graves T."/>
            <person name="Minx P."/>
            <person name="Sodergren E."/>
            <person name="Birney E."/>
            <person name="Margulies E.H."/>
            <person name="Herrero J."/>
            <person name="Green E.D."/>
            <person name="Haussler D."/>
            <person name="Siepel A."/>
            <person name="Goldman N."/>
            <person name="Pollard K.S."/>
            <person name="Pedersen J.S."/>
            <person name="Lander E.S."/>
            <person name="Kellis M."/>
        </authorList>
    </citation>
    <scope>NUCLEOTIDE SEQUENCE [LARGE SCALE GENOMIC DNA]</scope>
</reference>
<dbReference type="GO" id="GO:0042273">
    <property type="term" value="P:ribosomal large subunit biogenesis"/>
    <property type="evidence" value="ECO:0007669"/>
    <property type="project" value="TreeGrafter"/>
</dbReference>
<accession>G1QFN9</accession>
<dbReference type="GO" id="GO:0000056">
    <property type="term" value="P:ribosomal small subunit export from nucleus"/>
    <property type="evidence" value="ECO:0007669"/>
    <property type="project" value="TreeGrafter"/>
</dbReference>
<dbReference type="InParanoid" id="G1QFN9"/>
<dbReference type="eggNOG" id="KOG0488">
    <property type="taxonomic scope" value="Eukaryota"/>
</dbReference>
<evidence type="ECO:0008006" key="4">
    <source>
        <dbReference type="Google" id="ProtNLM"/>
    </source>
</evidence>
<evidence type="ECO:0000256" key="1">
    <source>
        <dbReference type="SAM" id="MobiDB-lite"/>
    </source>
</evidence>
<dbReference type="STRING" id="59463.ENSMLUP00000022522"/>
<keyword evidence="3" id="KW-1185">Reference proteome</keyword>
<name>G1QFN9_MYOLU</name>
<feature type="compositionally biased region" description="Basic and acidic residues" evidence="1">
    <location>
        <begin position="148"/>
        <end position="160"/>
    </location>
</feature>
<dbReference type="HOGENOM" id="CLU_058838_0_1_1"/>
<dbReference type="InterPro" id="IPR004301">
    <property type="entry name" value="Nucleoplasmin"/>
</dbReference>
<dbReference type="GO" id="GO:0042274">
    <property type="term" value="P:ribosomal small subunit biogenesis"/>
    <property type="evidence" value="ECO:0007669"/>
    <property type="project" value="TreeGrafter"/>
</dbReference>
<dbReference type="GO" id="GO:0005654">
    <property type="term" value="C:nucleoplasm"/>
    <property type="evidence" value="ECO:0007669"/>
    <property type="project" value="TreeGrafter"/>
</dbReference>
<reference evidence="2" key="2">
    <citation type="submission" date="2025-08" db="UniProtKB">
        <authorList>
            <consortium name="Ensembl"/>
        </authorList>
    </citation>
    <scope>IDENTIFICATION</scope>
</reference>